<evidence type="ECO:0000313" key="1">
    <source>
        <dbReference type="EMBL" id="KXZ43138.1"/>
    </source>
</evidence>
<dbReference type="Proteomes" id="UP000075714">
    <property type="component" value="Unassembled WGS sequence"/>
</dbReference>
<comment type="caution">
    <text evidence="1">The sequence shown here is derived from an EMBL/GenBank/DDBJ whole genome shotgun (WGS) entry which is preliminary data.</text>
</comment>
<protein>
    <recommendedName>
        <fullName evidence="3">SD-repeat containing protein B domain-containing protein</fullName>
    </recommendedName>
</protein>
<dbReference type="OrthoDB" id="10268124at2759"/>
<organism evidence="1 2">
    <name type="scientific">Gonium pectorale</name>
    <name type="common">Green alga</name>
    <dbReference type="NCBI Taxonomy" id="33097"/>
    <lineage>
        <taxon>Eukaryota</taxon>
        <taxon>Viridiplantae</taxon>
        <taxon>Chlorophyta</taxon>
        <taxon>core chlorophytes</taxon>
        <taxon>Chlorophyceae</taxon>
        <taxon>CS clade</taxon>
        <taxon>Chlamydomonadales</taxon>
        <taxon>Volvocaceae</taxon>
        <taxon>Gonium</taxon>
    </lineage>
</organism>
<gene>
    <name evidence="1" type="ORF">GPECTOR_100g10</name>
</gene>
<keyword evidence="2" id="KW-1185">Reference proteome</keyword>
<name>A0A150FZY5_GONPE</name>
<accession>A0A150FZY5</accession>
<dbReference type="EMBL" id="LSYV01000101">
    <property type="protein sequence ID" value="KXZ43138.1"/>
    <property type="molecule type" value="Genomic_DNA"/>
</dbReference>
<evidence type="ECO:0008006" key="3">
    <source>
        <dbReference type="Google" id="ProtNLM"/>
    </source>
</evidence>
<dbReference type="SUPFAM" id="SSF49478">
    <property type="entry name" value="Cna protein B-type domain"/>
    <property type="match status" value="1"/>
</dbReference>
<dbReference type="AlphaFoldDB" id="A0A150FZY5"/>
<sequence length="129" mass="13872">MQVSVVDEYTTYSPMQPRVASARLLLRGPGGAIIAQGLTNSSGLFTFSNLTAGYTYSVDALSSNHSATSRTVAITGGMRHLRIFLARTAVRTTFSVVPTTFQDAVQLTVNVNFATFVPMPVIRMEPALV</sequence>
<reference evidence="2" key="1">
    <citation type="journal article" date="2016" name="Nat. Commun.">
        <title>The Gonium pectorale genome demonstrates co-option of cell cycle regulation during the evolution of multicellularity.</title>
        <authorList>
            <person name="Hanschen E.R."/>
            <person name="Marriage T.N."/>
            <person name="Ferris P.J."/>
            <person name="Hamaji T."/>
            <person name="Toyoda A."/>
            <person name="Fujiyama A."/>
            <person name="Neme R."/>
            <person name="Noguchi H."/>
            <person name="Minakuchi Y."/>
            <person name="Suzuki M."/>
            <person name="Kawai-Toyooka H."/>
            <person name="Smith D.R."/>
            <person name="Sparks H."/>
            <person name="Anderson J."/>
            <person name="Bakaric R."/>
            <person name="Luria V."/>
            <person name="Karger A."/>
            <person name="Kirschner M.W."/>
            <person name="Durand P.M."/>
            <person name="Michod R.E."/>
            <person name="Nozaki H."/>
            <person name="Olson B.J."/>
        </authorList>
    </citation>
    <scope>NUCLEOTIDE SEQUENCE [LARGE SCALE GENOMIC DNA]</scope>
    <source>
        <strain evidence="2">NIES-2863</strain>
    </source>
</reference>
<evidence type="ECO:0000313" key="2">
    <source>
        <dbReference type="Proteomes" id="UP000075714"/>
    </source>
</evidence>
<proteinExistence type="predicted"/>